<dbReference type="EMBL" id="JABSTR010000006">
    <property type="protein sequence ID" value="KAH9374521.1"/>
    <property type="molecule type" value="Genomic_DNA"/>
</dbReference>
<dbReference type="PANTHER" id="PTHR12587">
    <property type="entry name" value="LAR INTERACTING PROTEIN LIP -RELATED PROTEIN"/>
    <property type="match status" value="1"/>
</dbReference>
<dbReference type="Gene3D" id="1.10.150.50">
    <property type="entry name" value="Transcription Factor, Ets-1"/>
    <property type="match status" value="2"/>
</dbReference>
<feature type="domain" description="SAM" evidence="3">
    <location>
        <begin position="178"/>
        <end position="236"/>
    </location>
</feature>
<dbReference type="FunFam" id="1.10.150.50:FF:000005">
    <property type="entry name" value="Liprin-beta-1 isoform 1"/>
    <property type="match status" value="1"/>
</dbReference>
<keyword evidence="5" id="KW-1185">Reference proteome</keyword>
<dbReference type="InterPro" id="IPR013761">
    <property type="entry name" value="SAM/pointed_sf"/>
</dbReference>
<gene>
    <name evidence="4" type="ORF">HPB48_015805</name>
</gene>
<dbReference type="Pfam" id="PF00536">
    <property type="entry name" value="SAM_1"/>
    <property type="match status" value="1"/>
</dbReference>
<dbReference type="InterPro" id="IPR001660">
    <property type="entry name" value="SAM"/>
</dbReference>
<organism evidence="4 5">
    <name type="scientific">Haemaphysalis longicornis</name>
    <name type="common">Bush tick</name>
    <dbReference type="NCBI Taxonomy" id="44386"/>
    <lineage>
        <taxon>Eukaryota</taxon>
        <taxon>Metazoa</taxon>
        <taxon>Ecdysozoa</taxon>
        <taxon>Arthropoda</taxon>
        <taxon>Chelicerata</taxon>
        <taxon>Arachnida</taxon>
        <taxon>Acari</taxon>
        <taxon>Parasitiformes</taxon>
        <taxon>Ixodida</taxon>
        <taxon>Ixodoidea</taxon>
        <taxon>Ixodidae</taxon>
        <taxon>Haemaphysalinae</taxon>
        <taxon>Haemaphysalis</taxon>
    </lineage>
</organism>
<dbReference type="OMA" id="MNDNEYE"/>
<dbReference type="OrthoDB" id="6516566at2759"/>
<feature type="domain" description="SAM" evidence="3">
    <location>
        <begin position="77"/>
        <end position="118"/>
    </location>
</feature>
<proteinExistence type="predicted"/>
<name>A0A9J6GI15_HAELO</name>
<dbReference type="PROSITE" id="PS50105">
    <property type="entry name" value="SAM_DOMAIN"/>
    <property type="match status" value="2"/>
</dbReference>
<evidence type="ECO:0000313" key="4">
    <source>
        <dbReference type="EMBL" id="KAH9374521.1"/>
    </source>
</evidence>
<dbReference type="GO" id="GO:0007528">
    <property type="term" value="P:neuromuscular junction development"/>
    <property type="evidence" value="ECO:0007669"/>
    <property type="project" value="TreeGrafter"/>
</dbReference>
<evidence type="ECO:0000313" key="5">
    <source>
        <dbReference type="Proteomes" id="UP000821853"/>
    </source>
</evidence>
<dbReference type="VEuPathDB" id="VectorBase:HLOH_040555"/>
<reference evidence="4 5" key="1">
    <citation type="journal article" date="2020" name="Cell">
        <title>Large-Scale Comparative Analyses of Tick Genomes Elucidate Their Genetic Diversity and Vector Capacities.</title>
        <authorList>
            <consortium name="Tick Genome and Microbiome Consortium (TIGMIC)"/>
            <person name="Jia N."/>
            <person name="Wang J."/>
            <person name="Shi W."/>
            <person name="Du L."/>
            <person name="Sun Y."/>
            <person name="Zhan W."/>
            <person name="Jiang J.F."/>
            <person name="Wang Q."/>
            <person name="Zhang B."/>
            <person name="Ji P."/>
            <person name="Bell-Sakyi L."/>
            <person name="Cui X.M."/>
            <person name="Yuan T.T."/>
            <person name="Jiang B.G."/>
            <person name="Yang W.F."/>
            <person name="Lam T.T."/>
            <person name="Chang Q.C."/>
            <person name="Ding S.J."/>
            <person name="Wang X.J."/>
            <person name="Zhu J.G."/>
            <person name="Ruan X.D."/>
            <person name="Zhao L."/>
            <person name="Wei J.T."/>
            <person name="Ye R.Z."/>
            <person name="Que T.C."/>
            <person name="Du C.H."/>
            <person name="Zhou Y.H."/>
            <person name="Cheng J.X."/>
            <person name="Dai P.F."/>
            <person name="Guo W.B."/>
            <person name="Han X.H."/>
            <person name="Huang E.J."/>
            <person name="Li L.F."/>
            <person name="Wei W."/>
            <person name="Gao Y.C."/>
            <person name="Liu J.Z."/>
            <person name="Shao H.Z."/>
            <person name="Wang X."/>
            <person name="Wang C.C."/>
            <person name="Yang T.C."/>
            <person name="Huo Q.B."/>
            <person name="Li W."/>
            <person name="Chen H.Y."/>
            <person name="Chen S.E."/>
            <person name="Zhou L.G."/>
            <person name="Ni X.B."/>
            <person name="Tian J.H."/>
            <person name="Sheng Y."/>
            <person name="Liu T."/>
            <person name="Pan Y.S."/>
            <person name="Xia L.Y."/>
            <person name="Li J."/>
            <person name="Zhao F."/>
            <person name="Cao W.C."/>
        </authorList>
    </citation>
    <scope>NUCLEOTIDE SEQUENCE [LARGE SCALE GENOMIC DNA]</scope>
    <source>
        <strain evidence="4">HaeL-2018</strain>
    </source>
</reference>
<dbReference type="PANTHER" id="PTHR12587:SF14">
    <property type="entry name" value="AT31531P"/>
    <property type="match status" value="1"/>
</dbReference>
<protein>
    <recommendedName>
        <fullName evidence="3">SAM domain-containing protein</fullName>
    </recommendedName>
</protein>
<accession>A0A9J6GI15</accession>
<evidence type="ECO:0000256" key="1">
    <source>
        <dbReference type="ARBA" id="ARBA00022737"/>
    </source>
</evidence>
<evidence type="ECO:0000259" key="3">
    <source>
        <dbReference type="PROSITE" id="PS50105"/>
    </source>
</evidence>
<dbReference type="AlphaFoldDB" id="A0A9J6GI15"/>
<keyword evidence="1" id="KW-0677">Repeat</keyword>
<keyword evidence="2" id="KW-0175">Coiled coil</keyword>
<evidence type="ECO:0000256" key="2">
    <source>
        <dbReference type="ARBA" id="ARBA00023054"/>
    </source>
</evidence>
<dbReference type="GO" id="GO:0048786">
    <property type="term" value="C:presynaptic active zone"/>
    <property type="evidence" value="ECO:0007669"/>
    <property type="project" value="TreeGrafter"/>
</dbReference>
<dbReference type="SMART" id="SM00454">
    <property type="entry name" value="SAM"/>
    <property type="match status" value="2"/>
</dbReference>
<dbReference type="CDD" id="cd09566">
    <property type="entry name" value="SAM_liprin-beta1_2_repeat2"/>
    <property type="match status" value="1"/>
</dbReference>
<comment type="caution">
    <text evidence="4">The sequence shown here is derived from an EMBL/GenBank/DDBJ whole genome shotgun (WGS) entry which is preliminary data.</text>
</comment>
<dbReference type="InterPro" id="IPR037618">
    <property type="entry name" value="LIPB1/2_SAM_2nd"/>
</dbReference>
<dbReference type="SUPFAM" id="SSF47769">
    <property type="entry name" value="SAM/Pointed domain"/>
    <property type="match status" value="2"/>
</dbReference>
<dbReference type="Proteomes" id="UP000821853">
    <property type="component" value="Chromosome 4"/>
</dbReference>
<sequence>MGESGCQTYSPPSTLKHSKGRGLKKILGRLKRSNSHTMDVSDSFQRGGMRATTGPRLGWTPIVHNSHHFTDKPVSEWGPDTISQWLERLGLAVYGDSTKPFLRDGSRLLKVTAAELEKCERSPCVRDRERRSCLAFLCRSWACGTPCTGRSSCWPWRDLRPEASALSRSAAALDAAWVLRWLDDVGLPQYKDAFAEALVDGAVLNALTVEDLLRLKVTNQFHHLSMKWGIQVLRLNRFDPACLKRRSLPDEASSRRAGRRAS</sequence>
<dbReference type="InterPro" id="IPR029515">
    <property type="entry name" value="Liprin"/>
</dbReference>